<name>A0A956N8G2_UNCEI</name>
<reference evidence="2" key="2">
    <citation type="journal article" date="2021" name="Microbiome">
        <title>Successional dynamics and alternative stable states in a saline activated sludge microbial community over 9 years.</title>
        <authorList>
            <person name="Wang Y."/>
            <person name="Ye J."/>
            <person name="Ju F."/>
            <person name="Liu L."/>
            <person name="Boyd J.A."/>
            <person name="Deng Y."/>
            <person name="Parks D.H."/>
            <person name="Jiang X."/>
            <person name="Yin X."/>
            <person name="Woodcroft B.J."/>
            <person name="Tyson G.W."/>
            <person name="Hugenholtz P."/>
            <person name="Polz M.F."/>
            <person name="Zhang T."/>
        </authorList>
    </citation>
    <scope>NUCLEOTIDE SEQUENCE</scope>
    <source>
        <strain evidence="2">HKST-UBA02</strain>
    </source>
</reference>
<proteinExistence type="predicted"/>
<sequence length="237" mass="25648">MSRIRHAFHLAGLAIRTRVVTGVAVIGPLAVTVWVVRFLFLRIDGLLQPLLYELIGRRIPGAGLLATLLLLYLVGLLVQTIGGRTLLHFAERILLRLPFLKDVYGSSKTIMETFTNPAGKGFKRVVSFEYPRRGCRAFGFVTNEVELADGTIELAVFLPTTPNPTSGYLLFLPSTDVEETTMTVDEAVKLIVSGGVVLQRPFASLVPGAKAWSADGVSVVIDADADADNNAGIDPRS</sequence>
<evidence type="ECO:0000313" key="2">
    <source>
        <dbReference type="EMBL" id="MCA9754547.1"/>
    </source>
</evidence>
<protein>
    <submittedName>
        <fullName evidence="2">DUF502 domain-containing protein</fullName>
    </submittedName>
</protein>
<comment type="caution">
    <text evidence="2">The sequence shown here is derived from an EMBL/GenBank/DDBJ whole genome shotgun (WGS) entry which is preliminary data.</text>
</comment>
<accession>A0A956N8G2</accession>
<evidence type="ECO:0000256" key="1">
    <source>
        <dbReference type="SAM" id="Phobius"/>
    </source>
</evidence>
<organism evidence="2 3">
    <name type="scientific">Eiseniibacteriota bacterium</name>
    <dbReference type="NCBI Taxonomy" id="2212470"/>
    <lineage>
        <taxon>Bacteria</taxon>
        <taxon>Candidatus Eiseniibacteriota</taxon>
    </lineage>
</organism>
<dbReference type="Proteomes" id="UP000739538">
    <property type="component" value="Unassembled WGS sequence"/>
</dbReference>
<keyword evidence="1" id="KW-0472">Membrane</keyword>
<dbReference type="EMBL" id="JAGQHS010000005">
    <property type="protein sequence ID" value="MCA9754547.1"/>
    <property type="molecule type" value="Genomic_DNA"/>
</dbReference>
<dbReference type="Pfam" id="PF04367">
    <property type="entry name" value="DUF502"/>
    <property type="match status" value="1"/>
</dbReference>
<evidence type="ECO:0000313" key="3">
    <source>
        <dbReference type="Proteomes" id="UP000739538"/>
    </source>
</evidence>
<dbReference type="InterPro" id="IPR007462">
    <property type="entry name" value="COV1-like"/>
</dbReference>
<feature type="transmembrane region" description="Helical" evidence="1">
    <location>
        <begin position="59"/>
        <end position="78"/>
    </location>
</feature>
<dbReference type="PANTHER" id="PTHR31876:SF26">
    <property type="entry name" value="PROTEIN LIKE COV 2"/>
    <property type="match status" value="1"/>
</dbReference>
<dbReference type="PANTHER" id="PTHR31876">
    <property type="entry name" value="COV-LIKE PROTEIN 1"/>
    <property type="match status" value="1"/>
</dbReference>
<dbReference type="AlphaFoldDB" id="A0A956N8G2"/>
<keyword evidence="1" id="KW-1133">Transmembrane helix</keyword>
<reference evidence="2" key="1">
    <citation type="submission" date="2020-04" db="EMBL/GenBank/DDBJ databases">
        <authorList>
            <person name="Zhang T."/>
        </authorList>
    </citation>
    <scope>NUCLEOTIDE SEQUENCE</scope>
    <source>
        <strain evidence="2">HKST-UBA02</strain>
    </source>
</reference>
<keyword evidence="1" id="KW-0812">Transmembrane</keyword>
<feature type="transmembrane region" description="Helical" evidence="1">
    <location>
        <begin position="20"/>
        <end position="39"/>
    </location>
</feature>
<gene>
    <name evidence="2" type="ORF">KDA27_02005</name>
</gene>